<gene>
    <name evidence="1" type="ORF">NIES2135_66670</name>
</gene>
<evidence type="ECO:0000313" key="2">
    <source>
        <dbReference type="Proteomes" id="UP000217895"/>
    </source>
</evidence>
<keyword evidence="2" id="KW-1185">Reference proteome</keyword>
<dbReference type="AlphaFoldDB" id="A0A1Z4JSX8"/>
<dbReference type="Pfam" id="PF10718">
    <property type="entry name" value="Ycf34"/>
    <property type="match status" value="1"/>
</dbReference>
<accession>A0A1Z4JSX8</accession>
<evidence type="ECO:0000313" key="1">
    <source>
        <dbReference type="EMBL" id="BAY59790.1"/>
    </source>
</evidence>
<dbReference type="Proteomes" id="UP000217895">
    <property type="component" value="Plasmid Plasmid2 dna"/>
</dbReference>
<name>A0A1Z4JSX8_LEPBY</name>
<evidence type="ECO:0008006" key="3">
    <source>
        <dbReference type="Google" id="ProtNLM"/>
    </source>
</evidence>
<reference evidence="1 2" key="1">
    <citation type="submission" date="2017-06" db="EMBL/GenBank/DDBJ databases">
        <title>Genome sequencing of cyanobaciteial culture collection at National Institute for Environmental Studies (NIES).</title>
        <authorList>
            <person name="Hirose Y."/>
            <person name="Shimura Y."/>
            <person name="Fujisawa T."/>
            <person name="Nakamura Y."/>
            <person name="Kawachi M."/>
        </authorList>
    </citation>
    <scope>NUCLEOTIDE SEQUENCE [LARGE SCALE GENOMIC DNA]</scope>
    <source>
        <strain evidence="1 2">NIES-2135</strain>
        <plasmid evidence="2">Plasmid Plasmid2 dna</plasmid>
    </source>
</reference>
<sequence>MCICVNCQFVDRCIAYYQVETSHQKPHQNLSPDFQPRQPQIRVHRQPAQMEFDIVNCGSFQAQENLSNV</sequence>
<keyword evidence="1" id="KW-0614">Plasmid</keyword>
<organism evidence="1 2">
    <name type="scientific">Leptolyngbya boryana NIES-2135</name>
    <dbReference type="NCBI Taxonomy" id="1973484"/>
    <lineage>
        <taxon>Bacteria</taxon>
        <taxon>Bacillati</taxon>
        <taxon>Cyanobacteriota</taxon>
        <taxon>Cyanophyceae</taxon>
        <taxon>Leptolyngbyales</taxon>
        <taxon>Leptolyngbyaceae</taxon>
        <taxon>Leptolyngbya group</taxon>
        <taxon>Leptolyngbya</taxon>
    </lineage>
</organism>
<dbReference type="InterPro" id="IPR019656">
    <property type="entry name" value="Uncharacterised_Ycf34"/>
</dbReference>
<proteinExistence type="predicted"/>
<geneLocation type="plasmid" evidence="1">
    <name>plasmid2</name>
</geneLocation>
<protein>
    <recommendedName>
        <fullName evidence="3">Ycf34 family protein</fullName>
    </recommendedName>
</protein>
<dbReference type="EMBL" id="AP018205">
    <property type="protein sequence ID" value="BAY59790.1"/>
    <property type="molecule type" value="Genomic_DNA"/>
</dbReference>